<reference evidence="1" key="1">
    <citation type="submission" date="2021-01" db="EMBL/GenBank/DDBJ databases">
        <authorList>
            <person name="Kaushik A."/>
        </authorList>
    </citation>
    <scope>NUCLEOTIDE SEQUENCE</scope>
    <source>
        <strain evidence="1">Type strain: AG8-Rh-89/</strain>
    </source>
</reference>
<dbReference type="AlphaFoldDB" id="A0A8H3D9U0"/>
<accession>A0A8H3D9U0</accession>
<organism evidence="1 2">
    <name type="scientific">Rhizoctonia solani</name>
    <dbReference type="NCBI Taxonomy" id="456999"/>
    <lineage>
        <taxon>Eukaryota</taxon>
        <taxon>Fungi</taxon>
        <taxon>Dikarya</taxon>
        <taxon>Basidiomycota</taxon>
        <taxon>Agaricomycotina</taxon>
        <taxon>Agaricomycetes</taxon>
        <taxon>Cantharellales</taxon>
        <taxon>Ceratobasidiaceae</taxon>
        <taxon>Rhizoctonia</taxon>
    </lineage>
</organism>
<evidence type="ECO:0000313" key="1">
    <source>
        <dbReference type="EMBL" id="CAE6521182.1"/>
    </source>
</evidence>
<feature type="non-terminal residue" evidence="1">
    <location>
        <position position="1"/>
    </location>
</feature>
<dbReference type="EMBL" id="CAJMWZ010006362">
    <property type="protein sequence ID" value="CAE6521182.1"/>
    <property type="molecule type" value="Genomic_DNA"/>
</dbReference>
<evidence type="ECO:0000313" key="2">
    <source>
        <dbReference type="Proteomes" id="UP000663850"/>
    </source>
</evidence>
<evidence type="ECO:0008006" key="3">
    <source>
        <dbReference type="Google" id="ProtNLM"/>
    </source>
</evidence>
<name>A0A8H3D9U0_9AGAM</name>
<gene>
    <name evidence="1" type="ORF">RDB_LOCUS118253</name>
</gene>
<proteinExistence type="predicted"/>
<comment type="caution">
    <text evidence="1">The sequence shown here is derived from an EMBL/GenBank/DDBJ whole genome shotgun (WGS) entry which is preliminary data.</text>
</comment>
<protein>
    <recommendedName>
        <fullName evidence="3">F-box domain-containing protein</fullName>
    </recommendedName>
</protein>
<sequence>MSSKRAINIGDISFEIITQILHYCEYPSILRFATSYRKLVAQSASLQLHIELEVNGLELVKGSFKRDVTYTVILEDIRQFRDAWLNLSFGRPIMRSLGKSQMLLWELREGFYIKAYSQSAGGRNANALQFIPLDAKSSDPPPLLFNFTFDKFTADPGQELVAVLSQDDLRTHIHVHLCSSMTGLAHPLTHNPRLTAEFDSNFLRSASHFGIEIVGHLVLILLPDVRGHAFEILIWNWKFGIFLNRISSRRGICDFTFLDQRHLVVLAATSSGREYLDTLALLVFVISDGTSTQHDLPPGQLQVVDAPVSRPILRLEFPRTKEAFKISRNRLLLQSDPTPGRILYAKSAAFVCPHAITLGMTFSFCQVNSSSDEAPYYRVFIDGRFLLDRIRTNAHVETEVLSWSVWGPNATRWFLNVVPPDYWISWMSRSRFIASPPNTPYHFVFDFSSPAIGRFRDRFAQLRPGRGEPGLVNRYLEHELHQLATGSLPGPNVVTVGADNPSIITIGFDRPIASRLPYQ</sequence>
<dbReference type="Proteomes" id="UP000663850">
    <property type="component" value="Unassembled WGS sequence"/>
</dbReference>